<evidence type="ECO:0000313" key="1">
    <source>
        <dbReference type="EMBL" id="ORY84177.1"/>
    </source>
</evidence>
<evidence type="ECO:0008006" key="3">
    <source>
        <dbReference type="Google" id="ProtNLM"/>
    </source>
</evidence>
<sequence>MAERLAKQLKAGGRSTRDKVRSLSVSIEANGGGRSKRAAAVVSACSQLKTLELVVVRGFYLGAAGKTNQLGKPLSQALKKLSLKTFVARSLKTGYLATIELLDVWSNWPQLQILTLDNIRTHNFRQHALPSLPPLPLTRLQLPPPIDSGGSELAPLLSSAADTLRHLSFCHPANCYGIPATQRFAPVVAVAPQLLSLSGIGKSYSSVFHASEDWWPTLLALRDVQELFIGTNGYKLDAILPLLQQLQRLAILNISDSNLNTTDYSSFPLHEITSAAALDFIAEAPALQHLTLPHQLGKVWTKEELARVETSAEEKSVRFTLG</sequence>
<comment type="caution">
    <text evidence="1">The sequence shown here is derived from an EMBL/GenBank/DDBJ whole genome shotgun (WGS) entry which is preliminary data.</text>
</comment>
<reference evidence="1 2" key="1">
    <citation type="submission" date="2016-07" db="EMBL/GenBank/DDBJ databases">
        <title>Pervasive Adenine N6-methylation of Active Genes in Fungi.</title>
        <authorList>
            <consortium name="DOE Joint Genome Institute"/>
            <person name="Mondo S.J."/>
            <person name="Dannebaum R.O."/>
            <person name="Kuo R.C."/>
            <person name="Labutti K."/>
            <person name="Haridas S."/>
            <person name="Kuo A."/>
            <person name="Salamov A."/>
            <person name="Ahrendt S.R."/>
            <person name="Lipzen A."/>
            <person name="Sullivan W."/>
            <person name="Andreopoulos W.B."/>
            <person name="Clum A."/>
            <person name="Lindquist E."/>
            <person name="Daum C."/>
            <person name="Ramamoorthy G.K."/>
            <person name="Gryganskyi A."/>
            <person name="Culley D."/>
            <person name="Magnuson J.K."/>
            <person name="James T.Y."/>
            <person name="O'Malley M.A."/>
            <person name="Stajich J.E."/>
            <person name="Spatafora J.W."/>
            <person name="Visel A."/>
            <person name="Grigoriev I.V."/>
        </authorList>
    </citation>
    <scope>NUCLEOTIDE SEQUENCE [LARGE SCALE GENOMIC DNA]</scope>
    <source>
        <strain evidence="1 2">62-1032</strain>
    </source>
</reference>
<accession>A0A1Y2FKS5</accession>
<organism evidence="1 2">
    <name type="scientific">Leucosporidium creatinivorum</name>
    <dbReference type="NCBI Taxonomy" id="106004"/>
    <lineage>
        <taxon>Eukaryota</taxon>
        <taxon>Fungi</taxon>
        <taxon>Dikarya</taxon>
        <taxon>Basidiomycota</taxon>
        <taxon>Pucciniomycotina</taxon>
        <taxon>Microbotryomycetes</taxon>
        <taxon>Leucosporidiales</taxon>
        <taxon>Leucosporidium</taxon>
    </lineage>
</organism>
<gene>
    <name evidence="1" type="ORF">BCR35DRAFT_303263</name>
</gene>
<dbReference type="InterPro" id="IPR032675">
    <property type="entry name" value="LRR_dom_sf"/>
</dbReference>
<evidence type="ECO:0000313" key="2">
    <source>
        <dbReference type="Proteomes" id="UP000193467"/>
    </source>
</evidence>
<protein>
    <recommendedName>
        <fullName evidence="3">F-box domain-containing protein</fullName>
    </recommendedName>
</protein>
<name>A0A1Y2FKS5_9BASI</name>
<dbReference type="InParanoid" id="A0A1Y2FKS5"/>
<dbReference type="EMBL" id="MCGR01000018">
    <property type="protein sequence ID" value="ORY84177.1"/>
    <property type="molecule type" value="Genomic_DNA"/>
</dbReference>
<dbReference type="Gene3D" id="3.80.10.10">
    <property type="entry name" value="Ribonuclease Inhibitor"/>
    <property type="match status" value="1"/>
</dbReference>
<dbReference type="Proteomes" id="UP000193467">
    <property type="component" value="Unassembled WGS sequence"/>
</dbReference>
<dbReference type="AlphaFoldDB" id="A0A1Y2FKS5"/>
<proteinExistence type="predicted"/>
<keyword evidence="2" id="KW-1185">Reference proteome</keyword>
<dbReference type="SUPFAM" id="SSF52047">
    <property type="entry name" value="RNI-like"/>
    <property type="match status" value="1"/>
</dbReference>